<dbReference type="Gene3D" id="3.30.230.10">
    <property type="match status" value="1"/>
</dbReference>
<dbReference type="PRINTS" id="PR00959">
    <property type="entry name" value="MEVGALKINASE"/>
</dbReference>
<name>A0A518EQ69_9BACT</name>
<dbReference type="OrthoDB" id="250531at2"/>
<keyword evidence="5 14" id="KW-0418">Kinase</keyword>
<dbReference type="Pfam" id="PF00288">
    <property type="entry name" value="GHMP_kinases_N"/>
    <property type="match status" value="1"/>
</dbReference>
<keyword evidence="3" id="KW-0479">Metal-binding</keyword>
<evidence type="ECO:0000256" key="10">
    <source>
        <dbReference type="NCBIfam" id="TIGR00131"/>
    </source>
</evidence>
<dbReference type="GO" id="GO:0004335">
    <property type="term" value="F:galactokinase activity"/>
    <property type="evidence" value="ECO:0007669"/>
    <property type="project" value="UniProtKB-UniRule"/>
</dbReference>
<feature type="domain" description="GHMP kinase C-terminal" evidence="12">
    <location>
        <begin position="311"/>
        <end position="393"/>
    </location>
</feature>
<dbReference type="PRINTS" id="PR00473">
    <property type="entry name" value="GALCTOKINASE"/>
</dbReference>
<evidence type="ECO:0000259" key="12">
    <source>
        <dbReference type="Pfam" id="PF08544"/>
    </source>
</evidence>
<evidence type="ECO:0000256" key="5">
    <source>
        <dbReference type="ARBA" id="ARBA00022777"/>
    </source>
</evidence>
<evidence type="ECO:0000313" key="15">
    <source>
        <dbReference type="Proteomes" id="UP000320390"/>
    </source>
</evidence>
<keyword evidence="7" id="KW-0460">Magnesium</keyword>
<evidence type="ECO:0000256" key="3">
    <source>
        <dbReference type="ARBA" id="ARBA00022723"/>
    </source>
</evidence>
<dbReference type="InterPro" id="IPR036554">
    <property type="entry name" value="GHMP_kinase_C_sf"/>
</dbReference>
<evidence type="ECO:0000256" key="4">
    <source>
        <dbReference type="ARBA" id="ARBA00022741"/>
    </source>
</evidence>
<dbReference type="SUPFAM" id="SSF55060">
    <property type="entry name" value="GHMP Kinase, C-terminal domain"/>
    <property type="match status" value="1"/>
</dbReference>
<dbReference type="AlphaFoldDB" id="A0A518EQ69"/>
<proteinExistence type="inferred from homology"/>
<dbReference type="GO" id="GO:0046872">
    <property type="term" value="F:metal ion binding"/>
    <property type="evidence" value="ECO:0007669"/>
    <property type="project" value="UniProtKB-KW"/>
</dbReference>
<dbReference type="PANTHER" id="PTHR10457">
    <property type="entry name" value="MEVALONATE KINASE/GALACTOKINASE"/>
    <property type="match status" value="1"/>
</dbReference>
<dbReference type="EMBL" id="CP036434">
    <property type="protein sequence ID" value="QDV06236.1"/>
    <property type="molecule type" value="Genomic_DNA"/>
</dbReference>
<evidence type="ECO:0000256" key="2">
    <source>
        <dbReference type="ARBA" id="ARBA00022679"/>
    </source>
</evidence>
<protein>
    <recommendedName>
        <fullName evidence="10">Galactokinase</fullName>
        <ecNumber evidence="10">2.7.1.6</ecNumber>
    </recommendedName>
</protein>
<evidence type="ECO:0000256" key="7">
    <source>
        <dbReference type="ARBA" id="ARBA00022842"/>
    </source>
</evidence>
<feature type="domain" description="GHMP kinase N-terminal" evidence="11">
    <location>
        <begin position="126"/>
        <end position="207"/>
    </location>
</feature>
<gene>
    <name evidence="14" type="primary">galK</name>
    <name evidence="14" type="ORF">Poly30_17430</name>
</gene>
<keyword evidence="9" id="KW-0119">Carbohydrate metabolism</keyword>
<evidence type="ECO:0000256" key="6">
    <source>
        <dbReference type="ARBA" id="ARBA00022840"/>
    </source>
</evidence>
<dbReference type="InterPro" id="IPR006206">
    <property type="entry name" value="Mevalonate/galactokinase"/>
</dbReference>
<evidence type="ECO:0000259" key="13">
    <source>
        <dbReference type="Pfam" id="PF10509"/>
    </source>
</evidence>
<dbReference type="PIRSF" id="PIRSF000530">
    <property type="entry name" value="Galactokinase"/>
    <property type="match status" value="1"/>
</dbReference>
<dbReference type="InterPro" id="IPR014721">
    <property type="entry name" value="Ribsml_uS5_D2-typ_fold_subgr"/>
</dbReference>
<keyword evidence="8" id="KW-0299">Galactose metabolism</keyword>
<sequence length="414" mass="44300">MGPLSSSPTPTLGSSADGALEGGLEASLAAHRTAFRAAFGPATRILSYFSPGRVNLFGGHLDYNGGPVVPTAIDRGTFLCLAPRKDGRVRLVSTFGDQGFDGTLGSLPDVRQGAWFDYPLGVVRELIGTIGQKERLRGGFDLLFGGNLPVGAGLSSSASICVGTAFALDNAFELGLDPVDRVSAALASEREFVGVQCGIMDPYAVGFARPRRVLWLDCKDRSFEHLPLDFDRLSIGVVDTGVQRALARGEFNRRVAECKTAFDVLQPHAPGSEVMRDVPRDVLDAHVGELDPTVAKRATHVLEEVQRTFLAREALLVNDFTKLGELMTATHRSFQTLYECSCEELDVLVDAAVACDGVFGARLTGAGFGGCIVMLVDADATEQATASVQIAFEKRYGRTPPVAFFQGDEGPRRI</sequence>
<dbReference type="PANTHER" id="PTHR10457:SF7">
    <property type="entry name" value="GALACTOKINASE-RELATED"/>
    <property type="match status" value="1"/>
</dbReference>
<dbReference type="SUPFAM" id="SSF54211">
    <property type="entry name" value="Ribosomal protein S5 domain 2-like"/>
    <property type="match status" value="1"/>
</dbReference>
<keyword evidence="15" id="KW-1185">Reference proteome</keyword>
<dbReference type="Pfam" id="PF08544">
    <property type="entry name" value="GHMP_kinases_C"/>
    <property type="match status" value="1"/>
</dbReference>
<dbReference type="GO" id="GO:0005524">
    <property type="term" value="F:ATP binding"/>
    <property type="evidence" value="ECO:0007669"/>
    <property type="project" value="UniProtKB-UniRule"/>
</dbReference>
<dbReference type="InterPro" id="IPR006203">
    <property type="entry name" value="GHMP_knse_ATP-bd_CS"/>
</dbReference>
<evidence type="ECO:0000313" key="14">
    <source>
        <dbReference type="EMBL" id="QDV06236.1"/>
    </source>
</evidence>
<keyword evidence="2 14" id="KW-0808">Transferase</keyword>
<organism evidence="14 15">
    <name type="scientific">Saltatorellus ferox</name>
    <dbReference type="NCBI Taxonomy" id="2528018"/>
    <lineage>
        <taxon>Bacteria</taxon>
        <taxon>Pseudomonadati</taxon>
        <taxon>Planctomycetota</taxon>
        <taxon>Planctomycetia</taxon>
        <taxon>Planctomycetia incertae sedis</taxon>
        <taxon>Saltatorellus</taxon>
    </lineage>
</organism>
<dbReference type="RefSeq" id="WP_145196240.1">
    <property type="nucleotide sequence ID" value="NZ_CP036434.1"/>
</dbReference>
<dbReference type="Pfam" id="PF10509">
    <property type="entry name" value="GalKase_gal_bdg"/>
    <property type="match status" value="1"/>
</dbReference>
<dbReference type="GO" id="GO:0005829">
    <property type="term" value="C:cytosol"/>
    <property type="evidence" value="ECO:0007669"/>
    <property type="project" value="TreeGrafter"/>
</dbReference>
<dbReference type="Gene3D" id="3.30.70.890">
    <property type="entry name" value="GHMP kinase, C-terminal domain"/>
    <property type="match status" value="1"/>
</dbReference>
<dbReference type="InterPro" id="IPR006204">
    <property type="entry name" value="GHMP_kinase_N_dom"/>
</dbReference>
<dbReference type="FunFam" id="3.30.70.890:FF:000001">
    <property type="entry name" value="Galactokinase"/>
    <property type="match status" value="1"/>
</dbReference>
<evidence type="ECO:0000259" key="11">
    <source>
        <dbReference type="Pfam" id="PF00288"/>
    </source>
</evidence>
<feature type="domain" description="Galactokinase N-terminal" evidence="13">
    <location>
        <begin position="34"/>
        <end position="83"/>
    </location>
</feature>
<dbReference type="GO" id="GO:0006012">
    <property type="term" value="P:galactose metabolic process"/>
    <property type="evidence" value="ECO:0007669"/>
    <property type="project" value="UniProtKB-UniRule"/>
</dbReference>
<dbReference type="PROSITE" id="PS00627">
    <property type="entry name" value="GHMP_KINASES_ATP"/>
    <property type="match status" value="1"/>
</dbReference>
<dbReference type="InterPro" id="IPR013750">
    <property type="entry name" value="GHMP_kinase_C_dom"/>
</dbReference>
<dbReference type="InterPro" id="IPR020568">
    <property type="entry name" value="Ribosomal_Su5_D2-typ_SF"/>
</dbReference>
<keyword evidence="6" id="KW-0067">ATP-binding</keyword>
<evidence type="ECO:0000256" key="8">
    <source>
        <dbReference type="ARBA" id="ARBA00023144"/>
    </source>
</evidence>
<accession>A0A518EQ69</accession>
<evidence type="ECO:0000256" key="9">
    <source>
        <dbReference type="ARBA" id="ARBA00023277"/>
    </source>
</evidence>
<dbReference type="InterPro" id="IPR000705">
    <property type="entry name" value="Galactokinase"/>
</dbReference>
<dbReference type="InterPro" id="IPR019539">
    <property type="entry name" value="GalKase_N"/>
</dbReference>
<comment type="similarity">
    <text evidence="1">Belongs to the GHMP kinase family. GalK subfamily.</text>
</comment>
<dbReference type="EC" id="2.7.1.6" evidence="10"/>
<evidence type="ECO:0000256" key="1">
    <source>
        <dbReference type="ARBA" id="ARBA00006566"/>
    </source>
</evidence>
<dbReference type="NCBIfam" id="TIGR00131">
    <property type="entry name" value="gal_kin"/>
    <property type="match status" value="1"/>
</dbReference>
<reference evidence="14 15" key="1">
    <citation type="submission" date="2019-02" db="EMBL/GenBank/DDBJ databases">
        <title>Deep-cultivation of Planctomycetes and their phenomic and genomic characterization uncovers novel biology.</title>
        <authorList>
            <person name="Wiegand S."/>
            <person name="Jogler M."/>
            <person name="Boedeker C."/>
            <person name="Pinto D."/>
            <person name="Vollmers J."/>
            <person name="Rivas-Marin E."/>
            <person name="Kohn T."/>
            <person name="Peeters S.H."/>
            <person name="Heuer A."/>
            <person name="Rast P."/>
            <person name="Oberbeckmann S."/>
            <person name="Bunk B."/>
            <person name="Jeske O."/>
            <person name="Meyerdierks A."/>
            <person name="Storesund J.E."/>
            <person name="Kallscheuer N."/>
            <person name="Luecker S."/>
            <person name="Lage O.M."/>
            <person name="Pohl T."/>
            <person name="Merkel B.J."/>
            <person name="Hornburger P."/>
            <person name="Mueller R.-W."/>
            <person name="Bruemmer F."/>
            <person name="Labrenz M."/>
            <person name="Spormann A.M."/>
            <person name="Op den Camp H."/>
            <person name="Overmann J."/>
            <person name="Amann R."/>
            <person name="Jetten M.S.M."/>
            <person name="Mascher T."/>
            <person name="Medema M.H."/>
            <person name="Devos D.P."/>
            <person name="Kaster A.-K."/>
            <person name="Ovreas L."/>
            <person name="Rohde M."/>
            <person name="Galperin M.Y."/>
            <person name="Jogler C."/>
        </authorList>
    </citation>
    <scope>NUCLEOTIDE SEQUENCE [LARGE SCALE GENOMIC DNA]</scope>
    <source>
        <strain evidence="14 15">Poly30</strain>
    </source>
</reference>
<dbReference type="Proteomes" id="UP000320390">
    <property type="component" value="Chromosome"/>
</dbReference>
<keyword evidence="4" id="KW-0547">Nucleotide-binding</keyword>